<proteinExistence type="predicted"/>
<evidence type="ECO:0000313" key="1">
    <source>
        <dbReference type="EMBL" id="MFD1737232.1"/>
    </source>
</evidence>
<sequence length="154" mass="17844">MNRNSFNFCKLLLVILFVYLVSGCSNEIIKIEVFSIDTLEETEKGTFEITGFKKVNVITTINKSETHLNTDVKKIEDFYVTNGKYIKTLVKHTIYKKNDTIKSEDVTSKEKEFQSPKTILIPKDIKGEYKLESMDQSIKEQVEQHVLSLIKQIE</sequence>
<dbReference type="RefSeq" id="WP_377928435.1">
    <property type="nucleotide sequence ID" value="NZ_JBHUEM010000020.1"/>
</dbReference>
<name>A0ABW4LRT4_9BACI</name>
<organism evidence="1 2">
    <name type="scientific">Bacillus salitolerans</name>
    <dbReference type="NCBI Taxonomy" id="1437434"/>
    <lineage>
        <taxon>Bacteria</taxon>
        <taxon>Bacillati</taxon>
        <taxon>Bacillota</taxon>
        <taxon>Bacilli</taxon>
        <taxon>Bacillales</taxon>
        <taxon>Bacillaceae</taxon>
        <taxon>Bacillus</taxon>
    </lineage>
</organism>
<dbReference type="EMBL" id="JBHUEM010000020">
    <property type="protein sequence ID" value="MFD1737232.1"/>
    <property type="molecule type" value="Genomic_DNA"/>
</dbReference>
<keyword evidence="2" id="KW-1185">Reference proteome</keyword>
<dbReference type="Proteomes" id="UP001597214">
    <property type="component" value="Unassembled WGS sequence"/>
</dbReference>
<dbReference type="PROSITE" id="PS51257">
    <property type="entry name" value="PROKAR_LIPOPROTEIN"/>
    <property type="match status" value="1"/>
</dbReference>
<comment type="caution">
    <text evidence="1">The sequence shown here is derived from an EMBL/GenBank/DDBJ whole genome shotgun (WGS) entry which is preliminary data.</text>
</comment>
<accession>A0ABW4LRT4</accession>
<gene>
    <name evidence="1" type="ORF">ACFSCX_11780</name>
</gene>
<protein>
    <recommendedName>
        <fullName evidence="3">Lipoprotein</fullName>
    </recommendedName>
</protein>
<evidence type="ECO:0008006" key="3">
    <source>
        <dbReference type="Google" id="ProtNLM"/>
    </source>
</evidence>
<evidence type="ECO:0000313" key="2">
    <source>
        <dbReference type="Proteomes" id="UP001597214"/>
    </source>
</evidence>
<reference evidence="2" key="1">
    <citation type="journal article" date="2019" name="Int. J. Syst. Evol. Microbiol.">
        <title>The Global Catalogue of Microorganisms (GCM) 10K type strain sequencing project: providing services to taxonomists for standard genome sequencing and annotation.</title>
        <authorList>
            <consortium name="The Broad Institute Genomics Platform"/>
            <consortium name="The Broad Institute Genome Sequencing Center for Infectious Disease"/>
            <person name="Wu L."/>
            <person name="Ma J."/>
        </authorList>
    </citation>
    <scope>NUCLEOTIDE SEQUENCE [LARGE SCALE GENOMIC DNA]</scope>
    <source>
        <strain evidence="2">CCUG 49339</strain>
    </source>
</reference>